<evidence type="ECO:0000313" key="3">
    <source>
        <dbReference type="Proteomes" id="UP000467841"/>
    </source>
</evidence>
<organism evidence="2 3">
    <name type="scientific">Microthlaspi erraticum</name>
    <dbReference type="NCBI Taxonomy" id="1685480"/>
    <lineage>
        <taxon>Eukaryota</taxon>
        <taxon>Viridiplantae</taxon>
        <taxon>Streptophyta</taxon>
        <taxon>Embryophyta</taxon>
        <taxon>Tracheophyta</taxon>
        <taxon>Spermatophyta</taxon>
        <taxon>Magnoliopsida</taxon>
        <taxon>eudicotyledons</taxon>
        <taxon>Gunneridae</taxon>
        <taxon>Pentapetalae</taxon>
        <taxon>rosids</taxon>
        <taxon>malvids</taxon>
        <taxon>Brassicales</taxon>
        <taxon>Brassicaceae</taxon>
        <taxon>Coluteocarpeae</taxon>
        <taxon>Microthlaspi</taxon>
    </lineage>
</organism>
<feature type="signal peptide" evidence="1">
    <location>
        <begin position="1"/>
        <end position="19"/>
    </location>
</feature>
<dbReference type="OrthoDB" id="1068847at2759"/>
<reference evidence="2" key="1">
    <citation type="submission" date="2020-01" db="EMBL/GenBank/DDBJ databases">
        <authorList>
            <person name="Mishra B."/>
        </authorList>
    </citation>
    <scope>NUCLEOTIDE SEQUENCE [LARGE SCALE GENOMIC DNA]</scope>
</reference>
<gene>
    <name evidence="2" type="ORF">MERR_LOCUS31028</name>
</gene>
<dbReference type="PANTHER" id="PTHR32278:SF57">
    <property type="entry name" value="F-BOX PROTEIN PP2-B2-RELATED"/>
    <property type="match status" value="1"/>
</dbReference>
<dbReference type="PANTHER" id="PTHR32278">
    <property type="entry name" value="F-BOX DOMAIN-CONTAINING PROTEIN"/>
    <property type="match status" value="1"/>
</dbReference>
<dbReference type="SUPFAM" id="SSF81383">
    <property type="entry name" value="F-box domain"/>
    <property type="match status" value="1"/>
</dbReference>
<sequence length="231" mass="26672">MNVFLLAFCVAASVSKTFASAVNSDSVWEKFLPPEYSSLIHSSKKVFYSAVCNDYVLIEDGKMSLCIDKATGKRSIMLSGKELELSWGHNPRFWQFISIPDSRFEKVPKLVFGCPFKIDGVIEARFLSPGTRYSAYVVYKAKDKIPDFREDIGVGVIDYGPQGENQVRTQLTKLEKREDGWMEVKFGEFLNERGLMDSDEIYFRIREIKYTYWKPGFIIEGIEFRPVKRLY</sequence>
<dbReference type="Pfam" id="PF14299">
    <property type="entry name" value="PP2"/>
    <property type="match status" value="1"/>
</dbReference>
<name>A0A6D2JUB1_9BRAS</name>
<feature type="chain" id="PRO_5025640229" description="F-box associated domain-containing protein" evidence="1">
    <location>
        <begin position="20"/>
        <end position="231"/>
    </location>
</feature>
<evidence type="ECO:0000256" key="1">
    <source>
        <dbReference type="SAM" id="SignalP"/>
    </source>
</evidence>
<keyword evidence="3" id="KW-1185">Reference proteome</keyword>
<accession>A0A6D2JUB1</accession>
<proteinExistence type="predicted"/>
<comment type="caution">
    <text evidence="2">The sequence shown here is derived from an EMBL/GenBank/DDBJ whole genome shotgun (WGS) entry which is preliminary data.</text>
</comment>
<keyword evidence="1" id="KW-0732">Signal</keyword>
<dbReference type="InterPro" id="IPR036047">
    <property type="entry name" value="F-box-like_dom_sf"/>
</dbReference>
<dbReference type="Proteomes" id="UP000467841">
    <property type="component" value="Unassembled WGS sequence"/>
</dbReference>
<protein>
    <recommendedName>
        <fullName evidence="4">F-box associated domain-containing protein</fullName>
    </recommendedName>
</protein>
<dbReference type="InterPro" id="IPR025886">
    <property type="entry name" value="PP2-like"/>
</dbReference>
<dbReference type="EMBL" id="CACVBM020001285">
    <property type="protein sequence ID" value="CAA7043793.1"/>
    <property type="molecule type" value="Genomic_DNA"/>
</dbReference>
<dbReference type="AlphaFoldDB" id="A0A6D2JUB1"/>
<evidence type="ECO:0000313" key="2">
    <source>
        <dbReference type="EMBL" id="CAA7043793.1"/>
    </source>
</evidence>
<evidence type="ECO:0008006" key="4">
    <source>
        <dbReference type="Google" id="ProtNLM"/>
    </source>
</evidence>